<dbReference type="InterPro" id="IPR003658">
    <property type="entry name" value="Anti-sigma_ant"/>
</dbReference>
<dbReference type="PROSITE" id="PS50801">
    <property type="entry name" value="STAS"/>
    <property type="match status" value="1"/>
</dbReference>
<dbReference type="PANTHER" id="PTHR33495">
    <property type="entry name" value="ANTI-SIGMA FACTOR ANTAGONIST TM_1081-RELATED-RELATED"/>
    <property type="match status" value="1"/>
</dbReference>
<dbReference type="AlphaFoldDB" id="A0A1H7TST7"/>
<dbReference type="Pfam" id="PF01740">
    <property type="entry name" value="STAS"/>
    <property type="match status" value="1"/>
</dbReference>
<dbReference type="NCBIfam" id="TIGR00377">
    <property type="entry name" value="ant_ant_sig"/>
    <property type="match status" value="1"/>
</dbReference>
<dbReference type="Gene3D" id="3.30.750.24">
    <property type="entry name" value="STAS domain"/>
    <property type="match status" value="1"/>
</dbReference>
<evidence type="ECO:0000256" key="1">
    <source>
        <dbReference type="ARBA" id="ARBA00009013"/>
    </source>
</evidence>
<gene>
    <name evidence="4" type="ORF">SAMN05660976_03630</name>
</gene>
<dbReference type="GO" id="GO:0043856">
    <property type="term" value="F:anti-sigma factor antagonist activity"/>
    <property type="evidence" value="ECO:0007669"/>
    <property type="project" value="InterPro"/>
</dbReference>
<evidence type="ECO:0000313" key="4">
    <source>
        <dbReference type="EMBL" id="SEL87569.1"/>
    </source>
</evidence>
<evidence type="ECO:0000259" key="3">
    <source>
        <dbReference type="PROSITE" id="PS50801"/>
    </source>
</evidence>
<proteinExistence type="inferred from homology"/>
<dbReference type="SUPFAM" id="SSF52091">
    <property type="entry name" value="SpoIIaa-like"/>
    <property type="match status" value="1"/>
</dbReference>
<evidence type="ECO:0000313" key="5">
    <source>
        <dbReference type="Proteomes" id="UP000198953"/>
    </source>
</evidence>
<dbReference type="Proteomes" id="UP000198953">
    <property type="component" value="Unassembled WGS sequence"/>
</dbReference>
<dbReference type="InterPro" id="IPR002645">
    <property type="entry name" value="STAS_dom"/>
</dbReference>
<reference evidence="4 5" key="1">
    <citation type="submission" date="2016-10" db="EMBL/GenBank/DDBJ databases">
        <authorList>
            <person name="de Groot N.N."/>
        </authorList>
    </citation>
    <scope>NUCLEOTIDE SEQUENCE [LARGE SCALE GENOMIC DNA]</scope>
    <source>
        <strain evidence="4 5">DSM 43357</strain>
    </source>
</reference>
<dbReference type="RefSeq" id="WP_177227399.1">
    <property type="nucleotide sequence ID" value="NZ_FOBF01000007.1"/>
</dbReference>
<comment type="similarity">
    <text evidence="1 2">Belongs to the anti-sigma-factor antagonist family.</text>
</comment>
<evidence type="ECO:0000256" key="2">
    <source>
        <dbReference type="RuleBase" id="RU003749"/>
    </source>
</evidence>
<dbReference type="PANTHER" id="PTHR33495:SF2">
    <property type="entry name" value="ANTI-SIGMA FACTOR ANTAGONIST TM_1081-RELATED"/>
    <property type="match status" value="1"/>
</dbReference>
<dbReference type="EMBL" id="FOBF01000007">
    <property type="protein sequence ID" value="SEL87569.1"/>
    <property type="molecule type" value="Genomic_DNA"/>
</dbReference>
<name>A0A1H7TST7_9ACTN</name>
<organism evidence="4 5">
    <name type="scientific">Nonomuraea pusilla</name>
    <dbReference type="NCBI Taxonomy" id="46177"/>
    <lineage>
        <taxon>Bacteria</taxon>
        <taxon>Bacillati</taxon>
        <taxon>Actinomycetota</taxon>
        <taxon>Actinomycetes</taxon>
        <taxon>Streptosporangiales</taxon>
        <taxon>Streptosporangiaceae</taxon>
        <taxon>Nonomuraea</taxon>
    </lineage>
</organism>
<accession>A0A1H7TST7</accession>
<dbReference type="InterPro" id="IPR036513">
    <property type="entry name" value="STAS_dom_sf"/>
</dbReference>
<keyword evidence="5" id="KW-1185">Reference proteome</keyword>
<feature type="domain" description="STAS" evidence="3">
    <location>
        <begin position="4"/>
        <end position="113"/>
    </location>
</feature>
<protein>
    <recommendedName>
        <fullName evidence="2">Anti-sigma factor antagonist</fullName>
    </recommendedName>
</protein>
<dbReference type="CDD" id="cd07043">
    <property type="entry name" value="STAS_anti-anti-sigma_factors"/>
    <property type="match status" value="1"/>
</dbReference>
<dbReference type="STRING" id="46177.SAMN05660976_03630"/>
<sequence length="126" mass="13215">MPLLDLSFEQLPGVTVIAITGEMDATNRGQLESYLEERGPDLREQVVFDLAGVPFMDSSGLHVLLACAAACDERGGAARLAAVQSLPARLLEITEVVAYVPVHPTVADAVAAASAVARNMTARAPD</sequence>